<evidence type="ECO:0000256" key="1">
    <source>
        <dbReference type="SAM" id="Phobius"/>
    </source>
</evidence>
<gene>
    <name evidence="2" type="ORF">RCL2_000866900</name>
</gene>
<reference evidence="2" key="1">
    <citation type="submission" date="2019-10" db="EMBL/GenBank/DDBJ databases">
        <title>Conservation and host-specific expression of non-tandemly repeated heterogenous ribosome RNA gene in arbuscular mycorrhizal fungi.</title>
        <authorList>
            <person name="Maeda T."/>
            <person name="Kobayashi Y."/>
            <person name="Nakagawa T."/>
            <person name="Ezawa T."/>
            <person name="Yamaguchi K."/>
            <person name="Bino T."/>
            <person name="Nishimoto Y."/>
            <person name="Shigenobu S."/>
            <person name="Kawaguchi M."/>
        </authorList>
    </citation>
    <scope>NUCLEOTIDE SEQUENCE</scope>
    <source>
        <strain evidence="2">HR1</strain>
    </source>
</reference>
<comment type="caution">
    <text evidence="2">The sequence shown here is derived from an EMBL/GenBank/DDBJ whole genome shotgun (WGS) entry which is preliminary data.</text>
</comment>
<proteinExistence type="predicted"/>
<name>A0A8H3QLY5_9GLOM</name>
<accession>A0A8H3QLY5</accession>
<sequence>MSFSYLQIYGIYHSDYYLHNFPHKDLFGQRMYSCNNYFGMRFWMLIWMSIKVHLRRHLDAIWMLFGCYLDAIWMLFGCHLGTFMNFASNFAS</sequence>
<keyword evidence="1" id="KW-0472">Membrane</keyword>
<keyword evidence="1" id="KW-0812">Transmembrane</keyword>
<feature type="transmembrane region" description="Helical" evidence="1">
    <location>
        <begin position="37"/>
        <end position="54"/>
    </location>
</feature>
<evidence type="ECO:0000313" key="3">
    <source>
        <dbReference type="Proteomes" id="UP000615446"/>
    </source>
</evidence>
<protein>
    <submittedName>
        <fullName evidence="2">Uncharacterized protein</fullName>
    </submittedName>
</protein>
<dbReference type="AlphaFoldDB" id="A0A8H3QLY5"/>
<dbReference type="Proteomes" id="UP000615446">
    <property type="component" value="Unassembled WGS sequence"/>
</dbReference>
<organism evidence="2 3">
    <name type="scientific">Rhizophagus clarus</name>
    <dbReference type="NCBI Taxonomy" id="94130"/>
    <lineage>
        <taxon>Eukaryota</taxon>
        <taxon>Fungi</taxon>
        <taxon>Fungi incertae sedis</taxon>
        <taxon>Mucoromycota</taxon>
        <taxon>Glomeromycotina</taxon>
        <taxon>Glomeromycetes</taxon>
        <taxon>Glomerales</taxon>
        <taxon>Glomeraceae</taxon>
        <taxon>Rhizophagus</taxon>
    </lineage>
</organism>
<feature type="transmembrane region" description="Helical" evidence="1">
    <location>
        <begin position="61"/>
        <end position="84"/>
    </location>
</feature>
<keyword evidence="1" id="KW-1133">Transmembrane helix</keyword>
<evidence type="ECO:0000313" key="2">
    <source>
        <dbReference type="EMBL" id="GES81424.1"/>
    </source>
</evidence>
<dbReference type="EMBL" id="BLAL01000054">
    <property type="protein sequence ID" value="GES81424.1"/>
    <property type="molecule type" value="Genomic_DNA"/>
</dbReference>